<dbReference type="Pfam" id="PF01652">
    <property type="entry name" value="IF4E"/>
    <property type="match status" value="1"/>
</dbReference>
<name>A0A0P5R7K1_9CRUS</name>
<dbReference type="InterPro" id="IPR023398">
    <property type="entry name" value="TIF_eIF4e-like"/>
</dbReference>
<sequence>MASNPVNVHLLHAVNNSDGLSQSPALSAQAINTIHDQECSGTPLNTPWSWFLDKTVRGVSAAEYEANLKKIYTFSKAETFWSVYHNIPSVAEIQMRYSYHLMREERRPLWEEPYNRNGGTWKIKCFKPDTVTVWRELLLAAIGEQFSDYVEPGDDICGVSVSVRDRDDIVQVWNVDSTKAEKARIIQKIQELCPNIEFQAVFYKPHQTHHAYEGAKH</sequence>
<keyword evidence="3" id="KW-0810">Translation regulation</keyword>
<proteinExistence type="evidence at transcript level"/>
<dbReference type="Proteomes" id="UP001234178">
    <property type="component" value="Unassembled WGS sequence"/>
</dbReference>
<dbReference type="PANTHER" id="PTHR11960:SF66">
    <property type="entry name" value="EUKARYOTIC TRANSLATION INITIATION FACTOR 4E TYPE 3"/>
    <property type="match status" value="1"/>
</dbReference>
<evidence type="ECO:0000256" key="2">
    <source>
        <dbReference type="ARBA" id="ARBA00022540"/>
    </source>
</evidence>
<evidence type="ECO:0000313" key="9">
    <source>
        <dbReference type="Proteomes" id="UP001234178"/>
    </source>
</evidence>
<dbReference type="GO" id="GO:0003743">
    <property type="term" value="F:translation initiation factor activity"/>
    <property type="evidence" value="ECO:0007669"/>
    <property type="project" value="UniProtKB-KW"/>
</dbReference>
<evidence type="ECO:0000256" key="4">
    <source>
        <dbReference type="ARBA" id="ARBA00022884"/>
    </source>
</evidence>
<dbReference type="GO" id="GO:0000340">
    <property type="term" value="F:RNA 7-methylguanosine cap binding"/>
    <property type="evidence" value="ECO:0007669"/>
    <property type="project" value="TreeGrafter"/>
</dbReference>
<keyword evidence="5 6" id="KW-0648">Protein biosynthesis</keyword>
<reference evidence="7 9" key="1">
    <citation type="journal article" date="2023" name="Nucleic Acids Res.">
        <title>The hologenome of Daphnia magna reveals possible DNA methylation and microbiome-mediated evolution of the host genome.</title>
        <authorList>
            <person name="Chaturvedi A."/>
            <person name="Li X."/>
            <person name="Dhandapani V."/>
            <person name="Marshall H."/>
            <person name="Kissane S."/>
            <person name="Cuenca-Cambronero M."/>
            <person name="Asole G."/>
            <person name="Calvet F."/>
            <person name="Ruiz-Romero M."/>
            <person name="Marangio P."/>
            <person name="Guigo R."/>
            <person name="Rago D."/>
            <person name="Mirbahai L."/>
            <person name="Eastwood N."/>
            <person name="Colbourne J.K."/>
            <person name="Zhou J."/>
            <person name="Mallon E."/>
            <person name="Orsini L."/>
        </authorList>
    </citation>
    <scope>NUCLEOTIDE SEQUENCE [LARGE SCALE GENOMIC DNA]</scope>
    <source>
        <strain evidence="7">LRV0_1</strain>
    </source>
</reference>
<evidence type="ECO:0000313" key="8">
    <source>
        <dbReference type="EMBL" id="WIM49532.1"/>
    </source>
</evidence>
<evidence type="ECO:0000313" key="7">
    <source>
        <dbReference type="EMBL" id="KAK4018778.1"/>
    </source>
</evidence>
<dbReference type="OrthoDB" id="17977at2759"/>
<comment type="similarity">
    <text evidence="1 6">Belongs to the eukaryotic initiation factor 4E family.</text>
</comment>
<evidence type="ECO:0000256" key="5">
    <source>
        <dbReference type="ARBA" id="ARBA00022917"/>
    </source>
</evidence>
<dbReference type="PANTHER" id="PTHR11960">
    <property type="entry name" value="EUKARYOTIC TRANSLATION INITIATION FACTOR 4E RELATED"/>
    <property type="match status" value="1"/>
</dbReference>
<dbReference type="EMBL" id="JAOYFB010000036">
    <property type="protein sequence ID" value="KAK4018778.1"/>
    <property type="molecule type" value="Genomic_DNA"/>
</dbReference>
<evidence type="ECO:0000256" key="1">
    <source>
        <dbReference type="ARBA" id="ARBA00009860"/>
    </source>
</evidence>
<gene>
    <name evidence="7" type="ORF">OUZ56_000820</name>
</gene>
<protein>
    <submittedName>
        <fullName evidence="8">HIF1a pathway protein</fullName>
    </submittedName>
</protein>
<dbReference type="EMBL" id="OQ161071">
    <property type="protein sequence ID" value="WIM49532.1"/>
    <property type="molecule type" value="mRNA"/>
</dbReference>
<evidence type="ECO:0000256" key="3">
    <source>
        <dbReference type="ARBA" id="ARBA00022845"/>
    </source>
</evidence>
<dbReference type="GO" id="GO:0016281">
    <property type="term" value="C:eukaryotic translation initiation factor 4F complex"/>
    <property type="evidence" value="ECO:0007669"/>
    <property type="project" value="TreeGrafter"/>
</dbReference>
<keyword evidence="2 6" id="KW-0396">Initiation factor</keyword>
<accession>A0A0P5R7K1</accession>
<dbReference type="AlphaFoldDB" id="A0A0P5R7K1"/>
<reference evidence="8" key="2">
    <citation type="submission" date="2023-01" db="EMBL/GenBank/DDBJ databases">
        <authorList>
            <person name="Lee Y."/>
        </authorList>
    </citation>
    <scope>NUCLEOTIDE SEQUENCE</scope>
</reference>
<dbReference type="Gene3D" id="3.30.760.10">
    <property type="entry name" value="RNA Cap, Translation Initiation Factor Eif4e"/>
    <property type="match status" value="1"/>
</dbReference>
<dbReference type="SUPFAM" id="SSF55418">
    <property type="entry name" value="eIF4e-like"/>
    <property type="match status" value="1"/>
</dbReference>
<keyword evidence="9" id="KW-1185">Reference proteome</keyword>
<dbReference type="InterPro" id="IPR001040">
    <property type="entry name" value="TIF_eIF_4E"/>
</dbReference>
<keyword evidence="4 6" id="KW-0694">RNA-binding</keyword>
<dbReference type="FunFam" id="3.30.760.10:FF:000007">
    <property type="entry name" value="Eukaryotic translation initiation factor 4E family member 3"/>
    <property type="match status" value="1"/>
</dbReference>
<dbReference type="GO" id="GO:0006417">
    <property type="term" value="P:regulation of translation"/>
    <property type="evidence" value="ECO:0007669"/>
    <property type="project" value="UniProtKB-KW"/>
</dbReference>
<evidence type="ECO:0000256" key="6">
    <source>
        <dbReference type="RuleBase" id="RU004374"/>
    </source>
</evidence>
<organism evidence="8">
    <name type="scientific">Daphnia magna</name>
    <dbReference type="NCBI Taxonomy" id="35525"/>
    <lineage>
        <taxon>Eukaryota</taxon>
        <taxon>Metazoa</taxon>
        <taxon>Ecdysozoa</taxon>
        <taxon>Arthropoda</taxon>
        <taxon>Crustacea</taxon>
        <taxon>Branchiopoda</taxon>
        <taxon>Diplostraca</taxon>
        <taxon>Cladocera</taxon>
        <taxon>Anomopoda</taxon>
        <taxon>Daphniidae</taxon>
        <taxon>Daphnia</taxon>
    </lineage>
</organism>
<dbReference type="KEGG" id="dmk:116916990"/>